<sequence length="73" mass="8651">MKTINLKTTIQQVLRKYPFTQKFFNSKNMYCNICACKKHETIFQAAINYGHDPEQFLQELKEFIAKNEKSKTS</sequence>
<dbReference type="NCBIfam" id="TIGR03980">
    <property type="entry name" value="prismane_assoc"/>
    <property type="match status" value="1"/>
</dbReference>
<keyword evidence="2" id="KW-1185">Reference proteome</keyword>
<dbReference type="SUPFAM" id="SSF140683">
    <property type="entry name" value="SP0561-like"/>
    <property type="match status" value="1"/>
</dbReference>
<dbReference type="AlphaFoldDB" id="A0A285N375"/>
<dbReference type="OrthoDB" id="15017at2"/>
<protein>
    <submittedName>
        <fullName evidence="1">Hybrid cluster protein-associated redox disulfide domain-containing protein</fullName>
    </submittedName>
</protein>
<organism evidence="1 2">
    <name type="scientific">Persephonella hydrogeniphila</name>
    <dbReference type="NCBI Taxonomy" id="198703"/>
    <lineage>
        <taxon>Bacteria</taxon>
        <taxon>Pseudomonadati</taxon>
        <taxon>Aquificota</taxon>
        <taxon>Aquificia</taxon>
        <taxon>Aquificales</taxon>
        <taxon>Hydrogenothermaceae</taxon>
        <taxon>Persephonella</taxon>
    </lineage>
</organism>
<name>A0A285N375_9AQUI</name>
<evidence type="ECO:0000313" key="2">
    <source>
        <dbReference type="Proteomes" id="UP000219036"/>
    </source>
</evidence>
<dbReference type="Gene3D" id="1.10.3910.10">
    <property type="entry name" value="SP0561-like"/>
    <property type="match status" value="1"/>
</dbReference>
<accession>A0A285N375</accession>
<gene>
    <name evidence="1" type="ORF">SAMN06265182_0369</name>
</gene>
<dbReference type="Proteomes" id="UP000219036">
    <property type="component" value="Unassembled WGS sequence"/>
</dbReference>
<dbReference type="InterPro" id="IPR038062">
    <property type="entry name" value="ScdA-like_N_sf"/>
</dbReference>
<dbReference type="InterPro" id="IPR023883">
    <property type="entry name" value="CHP03980_redox-disulphide"/>
</dbReference>
<dbReference type="RefSeq" id="WP_096999558.1">
    <property type="nucleotide sequence ID" value="NZ_OBEI01000001.1"/>
</dbReference>
<proteinExistence type="predicted"/>
<reference evidence="2" key="1">
    <citation type="submission" date="2017-09" db="EMBL/GenBank/DDBJ databases">
        <authorList>
            <person name="Varghese N."/>
            <person name="Submissions S."/>
        </authorList>
    </citation>
    <scope>NUCLEOTIDE SEQUENCE [LARGE SCALE GENOMIC DNA]</scope>
    <source>
        <strain evidence="2">DSM 15103</strain>
    </source>
</reference>
<dbReference type="EMBL" id="OBEI01000001">
    <property type="protein sequence ID" value="SNZ03393.1"/>
    <property type="molecule type" value="Genomic_DNA"/>
</dbReference>
<evidence type="ECO:0000313" key="1">
    <source>
        <dbReference type="EMBL" id="SNZ03393.1"/>
    </source>
</evidence>